<evidence type="ECO:0000313" key="3">
    <source>
        <dbReference type="Proteomes" id="UP001151529"/>
    </source>
</evidence>
<feature type="region of interest" description="Disordered" evidence="1">
    <location>
        <begin position="59"/>
        <end position="83"/>
    </location>
</feature>
<evidence type="ECO:0000313" key="2">
    <source>
        <dbReference type="EMBL" id="KAJ6674088.1"/>
    </source>
</evidence>
<dbReference type="EMBL" id="JAPFFL010000017">
    <property type="protein sequence ID" value="KAJ6674088.1"/>
    <property type="molecule type" value="Genomic_DNA"/>
</dbReference>
<evidence type="ECO:0000256" key="1">
    <source>
        <dbReference type="SAM" id="MobiDB-lite"/>
    </source>
</evidence>
<protein>
    <submittedName>
        <fullName evidence="2">BURP DOMAIN PROTEIN USPL1-LIKE</fullName>
    </submittedName>
</protein>
<feature type="compositionally biased region" description="Gly residues" evidence="1">
    <location>
        <begin position="61"/>
        <end position="79"/>
    </location>
</feature>
<keyword evidence="3" id="KW-1185">Reference proteome</keyword>
<name>A0A9Q0SEH4_SALVM</name>
<gene>
    <name evidence="2" type="ORF">OIU85_013030</name>
</gene>
<dbReference type="OrthoDB" id="1744491at2759"/>
<sequence>MEFALVGSHAALPPELYWNNELPDTPMPKPVRDLLHPDLVDYKSTSVAVGKGGVIVNSGKGKPGGGTHVVTGGKGGGVNPGPNPSIYKYAATETQVHDDPGKMMNLQFTENTNTATFLPRQVAGSIPF</sequence>
<accession>A0A9Q0SEH4</accession>
<organism evidence="2 3">
    <name type="scientific">Salix viminalis</name>
    <name type="common">Common osier</name>
    <name type="synonym">Basket willow</name>
    <dbReference type="NCBI Taxonomy" id="40686"/>
    <lineage>
        <taxon>Eukaryota</taxon>
        <taxon>Viridiplantae</taxon>
        <taxon>Streptophyta</taxon>
        <taxon>Embryophyta</taxon>
        <taxon>Tracheophyta</taxon>
        <taxon>Spermatophyta</taxon>
        <taxon>Magnoliopsida</taxon>
        <taxon>eudicotyledons</taxon>
        <taxon>Gunneridae</taxon>
        <taxon>Pentapetalae</taxon>
        <taxon>rosids</taxon>
        <taxon>fabids</taxon>
        <taxon>Malpighiales</taxon>
        <taxon>Salicaceae</taxon>
        <taxon>Saliceae</taxon>
        <taxon>Salix</taxon>
    </lineage>
</organism>
<dbReference type="Proteomes" id="UP001151529">
    <property type="component" value="Chromosome 18"/>
</dbReference>
<reference evidence="2 3" key="1">
    <citation type="journal article" date="2023" name="Int. J. Mol. Sci.">
        <title>De Novo Assembly and Annotation of 11 Diverse Shrub Willow (Salix) Genomes Reveals Novel Gene Organization in Sex-Linked Regions.</title>
        <authorList>
            <person name="Hyden B."/>
            <person name="Feng K."/>
            <person name="Yates T.B."/>
            <person name="Jawdy S."/>
            <person name="Cereghino C."/>
            <person name="Smart L.B."/>
            <person name="Muchero W."/>
        </authorList>
    </citation>
    <scope>NUCLEOTIDE SEQUENCE [LARGE SCALE GENOMIC DNA]</scope>
    <source>
        <tissue evidence="2">Shoot tip</tissue>
    </source>
</reference>
<dbReference type="AlphaFoldDB" id="A0A9Q0SEH4"/>
<proteinExistence type="predicted"/>
<comment type="caution">
    <text evidence="2">The sequence shown here is derived from an EMBL/GenBank/DDBJ whole genome shotgun (WGS) entry which is preliminary data.</text>
</comment>